<dbReference type="Gene3D" id="3.40.50.300">
    <property type="entry name" value="P-loop containing nucleotide triphosphate hydrolases"/>
    <property type="match status" value="1"/>
</dbReference>
<dbReference type="RefSeq" id="WP_179828025.1">
    <property type="nucleotide sequence ID" value="NZ_JACCCO010000003.1"/>
</dbReference>
<dbReference type="Pfam" id="PF00005">
    <property type="entry name" value="ABC_tran"/>
    <property type="match status" value="1"/>
</dbReference>
<reference evidence="14 15" key="1">
    <citation type="submission" date="2020-07" db="EMBL/GenBank/DDBJ databases">
        <title>Sequencing the genomes of 1000 actinobacteria strains.</title>
        <authorList>
            <person name="Klenk H.-P."/>
        </authorList>
    </citation>
    <scope>NUCLEOTIDE SEQUENCE [LARGE SCALE GENOMIC DNA]</scope>
    <source>
        <strain evidence="14 15">DSM 45763</strain>
    </source>
</reference>
<dbReference type="PROSITE" id="PS00211">
    <property type="entry name" value="ABC_TRANSPORTER_1"/>
    <property type="match status" value="1"/>
</dbReference>
<dbReference type="EMBL" id="JACCCO010000003">
    <property type="protein sequence ID" value="NYF44124.1"/>
    <property type="molecule type" value="Genomic_DNA"/>
</dbReference>
<dbReference type="PROSITE" id="PS50893">
    <property type="entry name" value="ABC_TRANSPORTER_2"/>
    <property type="match status" value="1"/>
</dbReference>
<comment type="similarity">
    <text evidence="9">Belongs to the ABC transporter superfamily. Lipid exporter (TC 3.A.1.106) family.</text>
</comment>
<evidence type="ECO:0000256" key="8">
    <source>
        <dbReference type="ARBA" id="ARBA00023136"/>
    </source>
</evidence>
<evidence type="ECO:0000256" key="7">
    <source>
        <dbReference type="ARBA" id="ARBA00022989"/>
    </source>
</evidence>
<name>A0A852VAL6_9ACTN</name>
<dbReference type="GO" id="GO:0005524">
    <property type="term" value="F:ATP binding"/>
    <property type="evidence" value="ECO:0007669"/>
    <property type="project" value="UniProtKB-KW"/>
</dbReference>
<dbReference type="Pfam" id="PF00664">
    <property type="entry name" value="ABC_membrane"/>
    <property type="match status" value="1"/>
</dbReference>
<protein>
    <submittedName>
        <fullName evidence="14">ATP-binding cassette subfamily B protein</fullName>
    </submittedName>
</protein>
<comment type="subcellular location">
    <subcellularLocation>
        <location evidence="1">Cell membrane</location>
        <topology evidence="1">Multi-pass membrane protein</topology>
    </subcellularLocation>
</comment>
<comment type="caution">
    <text evidence="14">The sequence shown here is derived from an EMBL/GenBank/DDBJ whole genome shotgun (WGS) entry which is preliminary data.</text>
</comment>
<dbReference type="AlphaFoldDB" id="A0A852VAL6"/>
<dbReference type="InterPro" id="IPR027417">
    <property type="entry name" value="P-loop_NTPase"/>
</dbReference>
<dbReference type="InterPro" id="IPR003593">
    <property type="entry name" value="AAA+_ATPase"/>
</dbReference>
<feature type="transmembrane region" description="Helical" evidence="11">
    <location>
        <begin position="188"/>
        <end position="205"/>
    </location>
</feature>
<evidence type="ECO:0000256" key="4">
    <source>
        <dbReference type="ARBA" id="ARBA00022692"/>
    </source>
</evidence>
<feature type="transmembrane region" description="Helical" evidence="11">
    <location>
        <begin position="165"/>
        <end position="182"/>
    </location>
</feature>
<dbReference type="SUPFAM" id="SSF90123">
    <property type="entry name" value="ABC transporter transmembrane region"/>
    <property type="match status" value="1"/>
</dbReference>
<evidence type="ECO:0000256" key="3">
    <source>
        <dbReference type="ARBA" id="ARBA00022475"/>
    </source>
</evidence>
<keyword evidence="6 14" id="KW-0067">ATP-binding</keyword>
<evidence type="ECO:0000313" key="14">
    <source>
        <dbReference type="EMBL" id="NYF44124.1"/>
    </source>
</evidence>
<evidence type="ECO:0000259" key="12">
    <source>
        <dbReference type="PROSITE" id="PS50893"/>
    </source>
</evidence>
<evidence type="ECO:0000256" key="5">
    <source>
        <dbReference type="ARBA" id="ARBA00022741"/>
    </source>
</evidence>
<dbReference type="Proteomes" id="UP000576393">
    <property type="component" value="Unassembled WGS sequence"/>
</dbReference>
<dbReference type="SMART" id="SM00382">
    <property type="entry name" value="AAA"/>
    <property type="match status" value="1"/>
</dbReference>
<dbReference type="InterPro" id="IPR003439">
    <property type="entry name" value="ABC_transporter-like_ATP-bd"/>
</dbReference>
<evidence type="ECO:0000256" key="6">
    <source>
        <dbReference type="ARBA" id="ARBA00022840"/>
    </source>
</evidence>
<keyword evidence="8 11" id="KW-0472">Membrane</keyword>
<sequence length="623" mass="66693">MAMMGGGFGPQAMRSLRRDSSVTKERLAPGTVRRIARYARPFARQITAFLVLVVAGSVIVIANPLLMKAIIDDGIAQKRPGVVLALSGVIAVLALADAGLTLVQRWFSARVGEGLIYNLRTEVFDHVQRMPVAFFMRTQTGALVSRLNTDVIGAQRALTSTLSSVVSNVVMLVLVLGAMLALSWQITLVALVLLPVFLFPARWVGRKMSGLTREQMQLDAEMSSLMTERFNVAGAMVAKLYGRPDEEAADFGSRAGRVRDVGVTVAMYGTVFRVALGLVAALATALVYGGGGLLAIDGAFELGTLVALAALLMRLYGPLTSLSNVHVDVMTALVSFDRVFEVLDLKPMVAERPDARSVPDGPAAVEFDGVRFTYPAASEVSLASLESVARPDPGPGHEVLRDISFTARPGQMIALVGPSGAGKTTITSLVSRLYDVNEGAVRINGLDVRDATFESLRDTVGVVMQDAHLFHDTIGANLAYARPGATEEEIWEALRAAQIADLVEALPEGLETVVGDRGYRLSGGEKQRLALARLLLKAPRVVVLDEATAHLDSESEAAVQQALKTALDGRTSLVIAHRLSTVREADQILVIADGRVVERGRHEELLAGGAVYAELYRTQFSGE</sequence>
<dbReference type="InterPro" id="IPR017871">
    <property type="entry name" value="ABC_transporter-like_CS"/>
</dbReference>
<dbReference type="GO" id="GO:0140359">
    <property type="term" value="F:ABC-type transporter activity"/>
    <property type="evidence" value="ECO:0007669"/>
    <property type="project" value="InterPro"/>
</dbReference>
<feature type="transmembrane region" description="Helical" evidence="11">
    <location>
        <begin position="82"/>
        <end position="103"/>
    </location>
</feature>
<dbReference type="PANTHER" id="PTHR24221">
    <property type="entry name" value="ATP-BINDING CASSETTE SUB-FAMILY B"/>
    <property type="match status" value="1"/>
</dbReference>
<dbReference type="InterPro" id="IPR036640">
    <property type="entry name" value="ABC1_TM_sf"/>
</dbReference>
<dbReference type="InterPro" id="IPR039421">
    <property type="entry name" value="Type_1_exporter"/>
</dbReference>
<keyword evidence="3" id="KW-1003">Cell membrane</keyword>
<dbReference type="FunFam" id="3.40.50.300:FF:000299">
    <property type="entry name" value="ABC transporter ATP-binding protein/permease"/>
    <property type="match status" value="1"/>
</dbReference>
<accession>A0A852VAL6</accession>
<evidence type="ECO:0000256" key="1">
    <source>
        <dbReference type="ARBA" id="ARBA00004651"/>
    </source>
</evidence>
<feature type="domain" description="ABC transmembrane type-1" evidence="13">
    <location>
        <begin position="50"/>
        <end position="331"/>
    </location>
</feature>
<keyword evidence="7 11" id="KW-1133">Transmembrane helix</keyword>
<dbReference type="PROSITE" id="PS50929">
    <property type="entry name" value="ABC_TM1F"/>
    <property type="match status" value="1"/>
</dbReference>
<feature type="region of interest" description="Disordered" evidence="10">
    <location>
        <begin position="1"/>
        <end position="24"/>
    </location>
</feature>
<evidence type="ECO:0000313" key="15">
    <source>
        <dbReference type="Proteomes" id="UP000576393"/>
    </source>
</evidence>
<dbReference type="InterPro" id="IPR011527">
    <property type="entry name" value="ABC1_TM_dom"/>
</dbReference>
<dbReference type="GO" id="GO:0034040">
    <property type="term" value="F:ATPase-coupled lipid transmembrane transporter activity"/>
    <property type="evidence" value="ECO:0007669"/>
    <property type="project" value="TreeGrafter"/>
</dbReference>
<dbReference type="PANTHER" id="PTHR24221:SF654">
    <property type="entry name" value="ATP-BINDING CASSETTE SUB-FAMILY B MEMBER 6"/>
    <property type="match status" value="1"/>
</dbReference>
<feature type="transmembrane region" description="Helical" evidence="11">
    <location>
        <begin position="42"/>
        <end position="62"/>
    </location>
</feature>
<evidence type="ECO:0000259" key="13">
    <source>
        <dbReference type="PROSITE" id="PS50929"/>
    </source>
</evidence>
<dbReference type="SUPFAM" id="SSF52540">
    <property type="entry name" value="P-loop containing nucleoside triphosphate hydrolases"/>
    <property type="match status" value="1"/>
</dbReference>
<keyword evidence="5" id="KW-0547">Nucleotide-binding</keyword>
<evidence type="ECO:0000256" key="10">
    <source>
        <dbReference type="SAM" id="MobiDB-lite"/>
    </source>
</evidence>
<organism evidence="14 15">
    <name type="scientific">Streptosporangium sandarakinum</name>
    <dbReference type="NCBI Taxonomy" id="1260955"/>
    <lineage>
        <taxon>Bacteria</taxon>
        <taxon>Bacillati</taxon>
        <taxon>Actinomycetota</taxon>
        <taxon>Actinomycetes</taxon>
        <taxon>Streptosporangiales</taxon>
        <taxon>Streptosporangiaceae</taxon>
        <taxon>Streptosporangium</taxon>
    </lineage>
</organism>
<evidence type="ECO:0000256" key="2">
    <source>
        <dbReference type="ARBA" id="ARBA00022448"/>
    </source>
</evidence>
<gene>
    <name evidence="14" type="ORF">HDA43_006351</name>
</gene>
<keyword evidence="15" id="KW-1185">Reference proteome</keyword>
<dbReference type="CDD" id="cd18550">
    <property type="entry name" value="ABC_6TM_exporter_like"/>
    <property type="match status" value="1"/>
</dbReference>
<keyword evidence="2" id="KW-0813">Transport</keyword>
<dbReference type="GO" id="GO:0005886">
    <property type="term" value="C:plasma membrane"/>
    <property type="evidence" value="ECO:0007669"/>
    <property type="project" value="UniProtKB-SubCell"/>
</dbReference>
<evidence type="ECO:0000256" key="9">
    <source>
        <dbReference type="ARBA" id="ARBA00061644"/>
    </source>
</evidence>
<feature type="domain" description="ABC transporter" evidence="12">
    <location>
        <begin position="383"/>
        <end position="618"/>
    </location>
</feature>
<keyword evidence="4 11" id="KW-0812">Transmembrane</keyword>
<dbReference type="Gene3D" id="1.20.1560.10">
    <property type="entry name" value="ABC transporter type 1, transmembrane domain"/>
    <property type="match status" value="1"/>
</dbReference>
<feature type="transmembrane region" description="Helical" evidence="11">
    <location>
        <begin position="265"/>
        <end position="288"/>
    </location>
</feature>
<evidence type="ECO:0000256" key="11">
    <source>
        <dbReference type="SAM" id="Phobius"/>
    </source>
</evidence>
<proteinExistence type="inferred from homology"/>
<dbReference type="GO" id="GO:0016887">
    <property type="term" value="F:ATP hydrolysis activity"/>
    <property type="evidence" value="ECO:0007669"/>
    <property type="project" value="InterPro"/>
</dbReference>